<dbReference type="EMBL" id="JABSTQ010000939">
    <property type="protein sequence ID" value="KAG0445095.1"/>
    <property type="molecule type" value="Genomic_DNA"/>
</dbReference>
<reference evidence="1 2" key="1">
    <citation type="journal article" date="2020" name="Cell">
        <title>Large-Scale Comparative Analyses of Tick Genomes Elucidate Their Genetic Diversity and Vector Capacities.</title>
        <authorList>
            <consortium name="Tick Genome and Microbiome Consortium (TIGMIC)"/>
            <person name="Jia N."/>
            <person name="Wang J."/>
            <person name="Shi W."/>
            <person name="Du L."/>
            <person name="Sun Y."/>
            <person name="Zhan W."/>
            <person name="Jiang J.F."/>
            <person name="Wang Q."/>
            <person name="Zhang B."/>
            <person name="Ji P."/>
            <person name="Bell-Sakyi L."/>
            <person name="Cui X.M."/>
            <person name="Yuan T.T."/>
            <person name="Jiang B.G."/>
            <person name="Yang W.F."/>
            <person name="Lam T.T."/>
            <person name="Chang Q.C."/>
            <person name="Ding S.J."/>
            <person name="Wang X.J."/>
            <person name="Zhu J.G."/>
            <person name="Ruan X.D."/>
            <person name="Zhao L."/>
            <person name="Wei J.T."/>
            <person name="Ye R.Z."/>
            <person name="Que T.C."/>
            <person name="Du C.H."/>
            <person name="Zhou Y.H."/>
            <person name="Cheng J.X."/>
            <person name="Dai P.F."/>
            <person name="Guo W.B."/>
            <person name="Han X.H."/>
            <person name="Huang E.J."/>
            <person name="Li L.F."/>
            <person name="Wei W."/>
            <person name="Gao Y.C."/>
            <person name="Liu J.Z."/>
            <person name="Shao H.Z."/>
            <person name="Wang X."/>
            <person name="Wang C.C."/>
            <person name="Yang T.C."/>
            <person name="Huo Q.B."/>
            <person name="Li W."/>
            <person name="Chen H.Y."/>
            <person name="Chen S.E."/>
            <person name="Zhou L.G."/>
            <person name="Ni X.B."/>
            <person name="Tian J.H."/>
            <person name="Sheng Y."/>
            <person name="Liu T."/>
            <person name="Pan Y.S."/>
            <person name="Xia L.Y."/>
            <person name="Li J."/>
            <person name="Zhao F."/>
            <person name="Cao W.C."/>
        </authorList>
    </citation>
    <scope>NUCLEOTIDE SEQUENCE [LARGE SCALE GENOMIC DNA]</scope>
    <source>
        <strain evidence="1">Iper-2018</strain>
    </source>
</reference>
<evidence type="ECO:0000313" key="2">
    <source>
        <dbReference type="Proteomes" id="UP000805193"/>
    </source>
</evidence>
<dbReference type="Proteomes" id="UP000805193">
    <property type="component" value="Unassembled WGS sequence"/>
</dbReference>
<keyword evidence="2" id="KW-1185">Reference proteome</keyword>
<comment type="caution">
    <text evidence="1">The sequence shown here is derived from an EMBL/GenBank/DDBJ whole genome shotgun (WGS) entry which is preliminary data.</text>
</comment>
<name>A0AC60R1Z4_IXOPE</name>
<proteinExistence type="predicted"/>
<feature type="non-terminal residue" evidence="1">
    <location>
        <position position="232"/>
    </location>
</feature>
<evidence type="ECO:0000313" key="1">
    <source>
        <dbReference type="EMBL" id="KAG0445095.1"/>
    </source>
</evidence>
<organism evidence="1 2">
    <name type="scientific">Ixodes persulcatus</name>
    <name type="common">Taiga tick</name>
    <dbReference type="NCBI Taxonomy" id="34615"/>
    <lineage>
        <taxon>Eukaryota</taxon>
        <taxon>Metazoa</taxon>
        <taxon>Ecdysozoa</taxon>
        <taxon>Arthropoda</taxon>
        <taxon>Chelicerata</taxon>
        <taxon>Arachnida</taxon>
        <taxon>Acari</taxon>
        <taxon>Parasitiformes</taxon>
        <taxon>Ixodida</taxon>
        <taxon>Ixodoidea</taxon>
        <taxon>Ixodidae</taxon>
        <taxon>Ixodinae</taxon>
        <taxon>Ixodes</taxon>
    </lineage>
</organism>
<protein>
    <submittedName>
        <fullName evidence="1">Uncharacterized protein</fullName>
    </submittedName>
</protein>
<sequence>MSSVGVHWTDASGTQKVSRVFPGPCTVDTVARCILMNMAQFNGAFGCAWCEAEGEVVEKGRGHVREYPAIVGTTRSHESFLRHSEKAEKQGAPSHGVKGASILFGLAFFNFASGFVADYMHAVCSGFVRSTAFMWFKGRSGQHYHLGSFMSEIDMKLKALQPIWEISRLPRSLKDMKLWKSSEWRSWMLFYSPVVLKGFLPKKYFDNWLKLLRIMHVSLSRSVPLDSLPQVK</sequence>
<gene>
    <name evidence="1" type="ORF">HPB47_023489</name>
</gene>
<accession>A0AC60R1Z4</accession>